<evidence type="ECO:0000256" key="4">
    <source>
        <dbReference type="ARBA" id="ARBA00022989"/>
    </source>
</evidence>
<dbReference type="WBParaSite" id="nRc.2.0.1.t14217-RA">
    <property type="protein sequence ID" value="nRc.2.0.1.t14217-RA"/>
    <property type="gene ID" value="nRc.2.0.1.g14217"/>
</dbReference>
<keyword evidence="8" id="KW-0807">Transducer</keyword>
<sequence length="165" mass="17801">MSKRKKSSLDRSLLAAAAASVVATRKSSSAASKQISCHSSGGFSQKQQHKIVSPCSSSGLGYGSNGNNRKYSPLSDLNGNFSFLLLYGNHENLSPSRLLKQRLSRLSASSKIHQRTAIHGRKRRVFDNETKAMKTLAVITGAFLICWLPFFIVALVKAVCQASAG</sequence>
<evidence type="ECO:0000256" key="5">
    <source>
        <dbReference type="ARBA" id="ARBA00023040"/>
    </source>
</evidence>
<name>A0A915IJ56_ROMCU</name>
<keyword evidence="7" id="KW-0675">Receptor</keyword>
<evidence type="ECO:0000256" key="1">
    <source>
        <dbReference type="ARBA" id="ARBA00004651"/>
    </source>
</evidence>
<evidence type="ECO:0000313" key="11">
    <source>
        <dbReference type="Proteomes" id="UP000887565"/>
    </source>
</evidence>
<dbReference type="SUPFAM" id="SSF81321">
    <property type="entry name" value="Family A G protein-coupled receptor-like"/>
    <property type="match status" value="1"/>
</dbReference>
<keyword evidence="4 9" id="KW-1133">Transmembrane helix</keyword>
<protein>
    <submittedName>
        <fullName evidence="12">G-protein coupled receptors family 1 profile domain-containing protein</fullName>
    </submittedName>
</protein>
<dbReference type="GO" id="GO:0005886">
    <property type="term" value="C:plasma membrane"/>
    <property type="evidence" value="ECO:0007669"/>
    <property type="project" value="UniProtKB-SubCell"/>
</dbReference>
<evidence type="ECO:0000259" key="10">
    <source>
        <dbReference type="PROSITE" id="PS50262"/>
    </source>
</evidence>
<evidence type="ECO:0000256" key="6">
    <source>
        <dbReference type="ARBA" id="ARBA00023136"/>
    </source>
</evidence>
<dbReference type="Proteomes" id="UP000887565">
    <property type="component" value="Unplaced"/>
</dbReference>
<keyword evidence="3 9" id="KW-0812">Transmembrane</keyword>
<evidence type="ECO:0000313" key="12">
    <source>
        <dbReference type="WBParaSite" id="nRc.2.0.1.t14217-RA"/>
    </source>
</evidence>
<dbReference type="PROSITE" id="PS50262">
    <property type="entry name" value="G_PROTEIN_RECEP_F1_2"/>
    <property type="match status" value="1"/>
</dbReference>
<dbReference type="Pfam" id="PF00001">
    <property type="entry name" value="7tm_1"/>
    <property type="match status" value="1"/>
</dbReference>
<evidence type="ECO:0000256" key="8">
    <source>
        <dbReference type="ARBA" id="ARBA00023224"/>
    </source>
</evidence>
<dbReference type="AlphaFoldDB" id="A0A915IJ56"/>
<dbReference type="InterPro" id="IPR017452">
    <property type="entry name" value="GPCR_Rhodpsn_7TM"/>
</dbReference>
<dbReference type="PANTHER" id="PTHR24248">
    <property type="entry name" value="ADRENERGIC RECEPTOR-RELATED G-PROTEIN COUPLED RECEPTOR"/>
    <property type="match status" value="1"/>
</dbReference>
<dbReference type="GO" id="GO:0004930">
    <property type="term" value="F:G protein-coupled receptor activity"/>
    <property type="evidence" value="ECO:0007669"/>
    <property type="project" value="UniProtKB-KW"/>
</dbReference>
<dbReference type="InterPro" id="IPR000276">
    <property type="entry name" value="GPCR_Rhodpsn"/>
</dbReference>
<dbReference type="Gene3D" id="1.20.1070.10">
    <property type="entry name" value="Rhodopsin 7-helix transmembrane proteins"/>
    <property type="match status" value="1"/>
</dbReference>
<keyword evidence="5" id="KW-0297">G-protein coupled receptor</keyword>
<evidence type="ECO:0000256" key="7">
    <source>
        <dbReference type="ARBA" id="ARBA00023170"/>
    </source>
</evidence>
<organism evidence="11 12">
    <name type="scientific">Romanomermis culicivorax</name>
    <name type="common">Nematode worm</name>
    <dbReference type="NCBI Taxonomy" id="13658"/>
    <lineage>
        <taxon>Eukaryota</taxon>
        <taxon>Metazoa</taxon>
        <taxon>Ecdysozoa</taxon>
        <taxon>Nematoda</taxon>
        <taxon>Enoplea</taxon>
        <taxon>Dorylaimia</taxon>
        <taxon>Mermithida</taxon>
        <taxon>Mermithoidea</taxon>
        <taxon>Mermithidae</taxon>
        <taxon>Romanomermis</taxon>
    </lineage>
</organism>
<accession>A0A915IJ56</accession>
<keyword evidence="6 9" id="KW-0472">Membrane</keyword>
<evidence type="ECO:0000256" key="9">
    <source>
        <dbReference type="SAM" id="Phobius"/>
    </source>
</evidence>
<proteinExistence type="predicted"/>
<keyword evidence="11" id="KW-1185">Reference proteome</keyword>
<feature type="transmembrane region" description="Helical" evidence="9">
    <location>
        <begin position="136"/>
        <end position="160"/>
    </location>
</feature>
<reference evidence="12" key="1">
    <citation type="submission" date="2022-11" db="UniProtKB">
        <authorList>
            <consortium name="WormBaseParasite"/>
        </authorList>
    </citation>
    <scope>IDENTIFICATION</scope>
</reference>
<comment type="subcellular location">
    <subcellularLocation>
        <location evidence="1">Cell membrane</location>
        <topology evidence="1">Multi-pass membrane protein</topology>
    </subcellularLocation>
</comment>
<evidence type="ECO:0000256" key="2">
    <source>
        <dbReference type="ARBA" id="ARBA00022475"/>
    </source>
</evidence>
<feature type="domain" description="G-protein coupled receptors family 1 profile" evidence="10">
    <location>
        <begin position="128"/>
        <end position="165"/>
    </location>
</feature>
<keyword evidence="2" id="KW-1003">Cell membrane</keyword>
<evidence type="ECO:0000256" key="3">
    <source>
        <dbReference type="ARBA" id="ARBA00022692"/>
    </source>
</evidence>